<dbReference type="InterPro" id="IPR029033">
    <property type="entry name" value="His_PPase_superfam"/>
</dbReference>
<keyword evidence="3" id="KW-1185">Reference proteome</keyword>
<name>A0ABV6BJU1_9GAMM</name>
<feature type="chain" id="PRO_5046319420" evidence="1">
    <location>
        <begin position="29"/>
        <end position="175"/>
    </location>
</feature>
<feature type="signal peptide" evidence="1">
    <location>
        <begin position="1"/>
        <end position="28"/>
    </location>
</feature>
<comment type="caution">
    <text evidence="2">The sequence shown here is derived from an EMBL/GenBank/DDBJ whole genome shotgun (WGS) entry which is preliminary data.</text>
</comment>
<keyword evidence="1" id="KW-0732">Signal</keyword>
<dbReference type="CDD" id="cd07067">
    <property type="entry name" value="HP_PGM_like"/>
    <property type="match status" value="1"/>
</dbReference>
<dbReference type="Gene3D" id="3.40.50.1240">
    <property type="entry name" value="Phosphoglycerate mutase-like"/>
    <property type="match status" value="1"/>
</dbReference>
<evidence type="ECO:0000313" key="3">
    <source>
        <dbReference type="Proteomes" id="UP001589813"/>
    </source>
</evidence>
<proteinExistence type="predicted"/>
<sequence>MLLKFFQMARTIGAGLMLSALWVPTTQAADIQQLYLVRHAEKADLSKDPVLSACGEAQATALATLLKDVNLPLLYHSGYQRTQQTAAASLKAGRQLQQYDAKNLPALAAQLCKSTINALVVGHSNTTPQLATLLSQLAAPALQEDDYGRIYQLTRAGEQWSLQILQLPLPVLCQR</sequence>
<reference evidence="2 3" key="1">
    <citation type="submission" date="2024-09" db="EMBL/GenBank/DDBJ databases">
        <authorList>
            <person name="Sun Q."/>
            <person name="Mori K."/>
        </authorList>
    </citation>
    <scope>NUCLEOTIDE SEQUENCE [LARGE SCALE GENOMIC DNA]</scope>
    <source>
        <strain evidence="2 3">KCTC 23315</strain>
    </source>
</reference>
<dbReference type="Proteomes" id="UP001589813">
    <property type="component" value="Unassembled WGS sequence"/>
</dbReference>
<dbReference type="SUPFAM" id="SSF53254">
    <property type="entry name" value="Phosphoglycerate mutase-like"/>
    <property type="match status" value="1"/>
</dbReference>
<dbReference type="InterPro" id="IPR013078">
    <property type="entry name" value="His_Pase_superF_clade-1"/>
</dbReference>
<dbReference type="EMBL" id="JBHLXP010000005">
    <property type="protein sequence ID" value="MFC0050338.1"/>
    <property type="molecule type" value="Genomic_DNA"/>
</dbReference>
<dbReference type="SMART" id="SM00855">
    <property type="entry name" value="PGAM"/>
    <property type="match status" value="1"/>
</dbReference>
<organism evidence="2 3">
    <name type="scientific">Rheinheimera tilapiae</name>
    <dbReference type="NCBI Taxonomy" id="875043"/>
    <lineage>
        <taxon>Bacteria</taxon>
        <taxon>Pseudomonadati</taxon>
        <taxon>Pseudomonadota</taxon>
        <taxon>Gammaproteobacteria</taxon>
        <taxon>Chromatiales</taxon>
        <taxon>Chromatiaceae</taxon>
        <taxon>Rheinheimera</taxon>
    </lineage>
</organism>
<dbReference type="RefSeq" id="WP_377247933.1">
    <property type="nucleotide sequence ID" value="NZ_JBHLXP010000005.1"/>
</dbReference>
<accession>A0ABV6BJU1</accession>
<dbReference type="Pfam" id="PF00300">
    <property type="entry name" value="His_Phos_1"/>
    <property type="match status" value="1"/>
</dbReference>
<evidence type="ECO:0000313" key="2">
    <source>
        <dbReference type="EMBL" id="MFC0050338.1"/>
    </source>
</evidence>
<protein>
    <submittedName>
        <fullName evidence="2">Histidine phosphatase family protein</fullName>
    </submittedName>
</protein>
<evidence type="ECO:0000256" key="1">
    <source>
        <dbReference type="SAM" id="SignalP"/>
    </source>
</evidence>
<gene>
    <name evidence="2" type="ORF">ACFFJP_18725</name>
</gene>